<evidence type="ECO:0000256" key="3">
    <source>
        <dbReference type="ARBA" id="ARBA00001947"/>
    </source>
</evidence>
<evidence type="ECO:0000256" key="4">
    <source>
        <dbReference type="ARBA" id="ARBA00007983"/>
    </source>
</evidence>
<comment type="subunit">
    <text evidence="5">Homodimer.</text>
</comment>
<dbReference type="PANTHER" id="PTHR10638:SF86">
    <property type="entry name" value="COPPER AMINE OXIDASE 1-RELATED"/>
    <property type="match status" value="1"/>
</dbReference>
<dbReference type="NCBIfam" id="NF008559">
    <property type="entry name" value="PRK11504.1"/>
    <property type="match status" value="1"/>
</dbReference>
<proteinExistence type="inferred from homology"/>
<evidence type="ECO:0000313" key="13">
    <source>
        <dbReference type="EMBL" id="KGA16791.1"/>
    </source>
</evidence>
<evidence type="ECO:0008006" key="14">
    <source>
        <dbReference type="Google" id="ProtNLM"/>
    </source>
</evidence>
<evidence type="ECO:0000256" key="7">
    <source>
        <dbReference type="ARBA" id="ARBA00022772"/>
    </source>
</evidence>
<evidence type="ECO:0000256" key="9">
    <source>
        <dbReference type="ARBA" id="ARBA00023008"/>
    </source>
</evidence>
<evidence type="ECO:0000256" key="8">
    <source>
        <dbReference type="ARBA" id="ARBA00023002"/>
    </source>
</evidence>
<evidence type="ECO:0000259" key="12">
    <source>
        <dbReference type="Pfam" id="PF02728"/>
    </source>
</evidence>
<dbReference type="AlphaFoldDB" id="A0A094QQ77"/>
<dbReference type="GO" id="GO:0008131">
    <property type="term" value="F:primary methylamine oxidase activity"/>
    <property type="evidence" value="ECO:0007669"/>
    <property type="project" value="InterPro"/>
</dbReference>
<keyword evidence="8" id="KW-0560">Oxidoreductase</keyword>
<comment type="similarity">
    <text evidence="4">Belongs to the copper/topaquinone oxidase family.</text>
</comment>
<evidence type="ECO:0000256" key="10">
    <source>
        <dbReference type="ARBA" id="ARBA00023211"/>
    </source>
</evidence>
<dbReference type="SUPFAM" id="SSF49998">
    <property type="entry name" value="Amine oxidase catalytic domain"/>
    <property type="match status" value="1"/>
</dbReference>
<dbReference type="Pfam" id="PF01179">
    <property type="entry name" value="Cu_amine_oxid"/>
    <property type="match status" value="1"/>
</dbReference>
<dbReference type="Gene3D" id="3.10.450.40">
    <property type="match status" value="2"/>
</dbReference>
<evidence type="ECO:0000256" key="5">
    <source>
        <dbReference type="ARBA" id="ARBA00011738"/>
    </source>
</evidence>
<keyword evidence="10" id="KW-0464">Manganese</keyword>
<dbReference type="GO" id="GO:0009308">
    <property type="term" value="P:amine metabolic process"/>
    <property type="evidence" value="ECO:0007669"/>
    <property type="project" value="InterPro"/>
</dbReference>
<dbReference type="InterPro" id="IPR036460">
    <property type="entry name" value="Cu_amine_oxidase_C_sf"/>
</dbReference>
<evidence type="ECO:0000256" key="6">
    <source>
        <dbReference type="ARBA" id="ARBA00022723"/>
    </source>
</evidence>
<accession>A0A094QQ77</accession>
<comment type="cofactor">
    <cofactor evidence="1">
        <name>Cu cation</name>
        <dbReference type="ChEBI" id="CHEBI:23378"/>
    </cofactor>
</comment>
<dbReference type="Gene3D" id="2.70.98.20">
    <property type="entry name" value="Copper amine oxidase, catalytic domain"/>
    <property type="match status" value="1"/>
</dbReference>
<evidence type="ECO:0000259" key="11">
    <source>
        <dbReference type="Pfam" id="PF01179"/>
    </source>
</evidence>
<dbReference type="InterPro" id="IPR015798">
    <property type="entry name" value="Cu_amine_oxidase_C"/>
</dbReference>
<comment type="cofactor">
    <cofactor evidence="3">
        <name>Zn(2+)</name>
        <dbReference type="ChEBI" id="CHEBI:29105"/>
    </cofactor>
</comment>
<gene>
    <name evidence="13" type="ORF">GM51_11770</name>
</gene>
<dbReference type="EMBL" id="JNSL01000075">
    <property type="protein sequence ID" value="KGA16791.1"/>
    <property type="molecule type" value="Genomic_DNA"/>
</dbReference>
<feature type="domain" description="Copper amine oxidase catalytic" evidence="11">
    <location>
        <begin position="219"/>
        <end position="621"/>
    </location>
</feature>
<feature type="domain" description="Copper amine oxidase N3-terminal" evidence="12">
    <location>
        <begin position="98"/>
        <end position="198"/>
    </location>
</feature>
<comment type="caution">
    <text evidence="13">The sequence shown here is derived from an EMBL/GenBank/DDBJ whole genome shotgun (WGS) entry which is preliminary data.</text>
</comment>
<dbReference type="SUPFAM" id="SSF54416">
    <property type="entry name" value="Amine oxidase N-terminal region"/>
    <property type="match status" value="2"/>
</dbReference>
<dbReference type="GO" id="GO:0005507">
    <property type="term" value="F:copper ion binding"/>
    <property type="evidence" value="ECO:0007669"/>
    <property type="project" value="InterPro"/>
</dbReference>
<comment type="cofactor">
    <cofactor evidence="2">
        <name>Mn(2+)</name>
        <dbReference type="ChEBI" id="CHEBI:29035"/>
    </cofactor>
</comment>
<dbReference type="InterPro" id="IPR000269">
    <property type="entry name" value="Cu_amine_oxidase"/>
</dbReference>
<organism evidence="13">
    <name type="scientific">freshwater metagenome</name>
    <dbReference type="NCBI Taxonomy" id="449393"/>
    <lineage>
        <taxon>unclassified sequences</taxon>
        <taxon>metagenomes</taxon>
        <taxon>ecological metagenomes</taxon>
    </lineage>
</organism>
<sequence length="645" mass="72664">MNTTFAHPLDPLSKIELEAVMQHARDLWGIDSKYFLLTCQLAEPSKAEVLGWTPQSSLERAVRISFLHRPTSEVYEGVLTTNGAAISWTLIAGAKAPVVMTESALAVKAVLKDTRVRDALKLRGITDPDTQVYVETWPIGAQIPKHLDNGRRLVWTPMWLRPTPESNVYAHPINGLYAIVDLESEEVIDIEDSGVTPIPMTPGDYRLSQTGGGVKLNDLQIVQKDGASCTVNGWNVDWERWNFRVGWDHREGLVIHDVRFDDNGVERRIGYRMSIAELVIPYGDPSQGTYRKNAFDTGEFGLGSYTNSLTLGCDCLGEILYKDVHLLTPEGDVREIKNAICMHEEDHGILWKHVDIDGHVEVRRGRRFVVSSIVTINNYEYGYFWYFYQDGSIEFEAKLTGIVLTLSDTPGIDHPSATEIEPGLWAPYHQHTFCARLDLDVDGEKNTVIEVDSVAKEMGPENIHGGAYITQETPIENEGMSGRMLNLMTSRYWKIVNPNKKNHMNKSVGFKLVPEGNSFPLASPDSVIGKRAGFMYQHLWVTPNRRDERYPAGEYPFQHEGGAGLPSWTKQNRNLVNKDVVMWYVFGVNHIPRLEDWPVMPVERIGFMLKPTGFFKRSPAMDVAPSMATCLRCNGDQTQPCTCNH</sequence>
<reference evidence="13" key="1">
    <citation type="submission" date="2014-06" db="EMBL/GenBank/DDBJ databases">
        <title>Key roles for freshwater Actinobacteria revealed by deep metagenomic sequencing.</title>
        <authorList>
            <person name="Ghai R."/>
            <person name="Mizuno C.M."/>
            <person name="Picazo A."/>
            <person name="Camacho A."/>
            <person name="Rodriguez-Valera F."/>
        </authorList>
    </citation>
    <scope>NUCLEOTIDE SEQUENCE</scope>
</reference>
<keyword evidence="9" id="KW-0186">Copper</keyword>
<evidence type="ECO:0000256" key="2">
    <source>
        <dbReference type="ARBA" id="ARBA00001936"/>
    </source>
</evidence>
<dbReference type="InterPro" id="IPR016182">
    <property type="entry name" value="Cu_amine_oxidase_N-reg"/>
</dbReference>
<dbReference type="PANTHER" id="PTHR10638">
    <property type="entry name" value="COPPER AMINE OXIDASE"/>
    <property type="match status" value="1"/>
</dbReference>
<keyword evidence="7" id="KW-0801">TPQ</keyword>
<dbReference type="InterPro" id="IPR015802">
    <property type="entry name" value="Cu_amine_oxidase_N3"/>
</dbReference>
<name>A0A094QQ77_9ZZZZ</name>
<dbReference type="GO" id="GO:0048038">
    <property type="term" value="F:quinone binding"/>
    <property type="evidence" value="ECO:0007669"/>
    <property type="project" value="InterPro"/>
</dbReference>
<evidence type="ECO:0000256" key="1">
    <source>
        <dbReference type="ARBA" id="ARBA00001935"/>
    </source>
</evidence>
<protein>
    <recommendedName>
        <fullName evidence="14">Amine oxidase</fullName>
    </recommendedName>
</protein>
<dbReference type="Pfam" id="PF02728">
    <property type="entry name" value="Cu_amine_oxidN3"/>
    <property type="match status" value="1"/>
</dbReference>
<keyword evidence="6" id="KW-0479">Metal-binding</keyword>